<dbReference type="Pfam" id="PF08348">
    <property type="entry name" value="PAS_6"/>
    <property type="match status" value="1"/>
</dbReference>
<reference evidence="3" key="2">
    <citation type="submission" date="2020-09" db="EMBL/GenBank/DDBJ databases">
        <authorList>
            <person name="Sun Q."/>
            <person name="Zhou Y."/>
        </authorList>
    </citation>
    <scope>NUCLEOTIDE SEQUENCE</scope>
    <source>
        <strain evidence="3">CGMCC 1.7081</strain>
    </source>
</reference>
<protein>
    <submittedName>
        <fullName evidence="3">DNA-binding protein</fullName>
    </submittedName>
</protein>
<keyword evidence="4" id="KW-1185">Reference proteome</keyword>
<dbReference type="InterPro" id="IPR039446">
    <property type="entry name" value="DauR-like"/>
</dbReference>
<evidence type="ECO:0000313" key="4">
    <source>
        <dbReference type="Proteomes" id="UP000611500"/>
    </source>
</evidence>
<name>A0A8J3ME59_9RHOB</name>
<organism evidence="3 4">
    <name type="scientific">Pseudodonghicola xiamenensis</name>
    <dbReference type="NCBI Taxonomy" id="337702"/>
    <lineage>
        <taxon>Bacteria</taxon>
        <taxon>Pseudomonadati</taxon>
        <taxon>Pseudomonadota</taxon>
        <taxon>Alphaproteobacteria</taxon>
        <taxon>Rhodobacterales</taxon>
        <taxon>Paracoccaceae</taxon>
        <taxon>Pseudodonghicola</taxon>
    </lineage>
</organism>
<dbReference type="GO" id="GO:0003677">
    <property type="term" value="F:DNA binding"/>
    <property type="evidence" value="ECO:0007669"/>
    <property type="project" value="UniProtKB-KW"/>
</dbReference>
<keyword evidence="3" id="KW-0238">DNA-binding</keyword>
<dbReference type="PANTHER" id="PTHR35568">
    <property type="entry name" value="TRANSCRIPTIONAL REGULATOR DAUR"/>
    <property type="match status" value="1"/>
</dbReference>
<feature type="domain" description="YheO-like" evidence="1">
    <location>
        <begin position="9"/>
        <end position="118"/>
    </location>
</feature>
<feature type="domain" description="Transcriptional regulator DauR-like HTH" evidence="2">
    <location>
        <begin position="145"/>
        <end position="203"/>
    </location>
</feature>
<evidence type="ECO:0000259" key="2">
    <source>
        <dbReference type="Pfam" id="PF13309"/>
    </source>
</evidence>
<dbReference type="PANTHER" id="PTHR35568:SF1">
    <property type="entry name" value="TRANSCRIPTIONAL REGULATOR DAUR"/>
    <property type="match status" value="1"/>
</dbReference>
<accession>A0A8J3ME59</accession>
<comment type="caution">
    <text evidence="3">The sequence shown here is derived from an EMBL/GenBank/DDBJ whole genome shotgun (WGS) entry which is preliminary data.</text>
</comment>
<dbReference type="AlphaFoldDB" id="A0A8J3ME59"/>
<reference evidence="3" key="1">
    <citation type="journal article" date="2014" name="Int. J. Syst. Evol. Microbiol.">
        <title>Complete genome sequence of Corynebacterium casei LMG S-19264T (=DSM 44701T), isolated from a smear-ripened cheese.</title>
        <authorList>
            <consortium name="US DOE Joint Genome Institute (JGI-PGF)"/>
            <person name="Walter F."/>
            <person name="Albersmeier A."/>
            <person name="Kalinowski J."/>
            <person name="Ruckert C."/>
        </authorList>
    </citation>
    <scope>NUCLEOTIDE SEQUENCE</scope>
    <source>
        <strain evidence="3">CGMCC 1.7081</strain>
    </source>
</reference>
<dbReference type="Proteomes" id="UP000611500">
    <property type="component" value="Unassembled WGS sequence"/>
</dbReference>
<dbReference type="RefSeq" id="WP_035366820.1">
    <property type="nucleotide sequence ID" value="NZ_BNAP01000016.1"/>
</dbReference>
<dbReference type="InterPro" id="IPR039445">
    <property type="entry name" value="DauR-like_HTH"/>
</dbReference>
<dbReference type="EMBL" id="BNAP01000016">
    <property type="protein sequence ID" value="GHG96010.1"/>
    <property type="molecule type" value="Genomic_DNA"/>
</dbReference>
<sequence length="211" mass="23254">MENQENPLLDQLDQIARGVAETFAPFCEVVLHDLTDPDHAIVAIYNNLSQRQVGDPATELGLNRIADKDFPQVLAAYANQFRDGRRVKSTSIGIRDAGGDYVAALCINVNMTLFDNLRSAFDEFCRTGPHQAPIESLNPASAAALRAAIERFAAQRAKTPRSLDPSERKLLIRELEEAGFLDVRRAIETVSAQLGVSRSTVYEDRRAADNA</sequence>
<proteinExistence type="predicted"/>
<evidence type="ECO:0000313" key="3">
    <source>
        <dbReference type="EMBL" id="GHG96010.1"/>
    </source>
</evidence>
<dbReference type="Pfam" id="PF13309">
    <property type="entry name" value="HTH_22"/>
    <property type="match status" value="1"/>
</dbReference>
<evidence type="ECO:0000259" key="1">
    <source>
        <dbReference type="Pfam" id="PF08348"/>
    </source>
</evidence>
<dbReference type="InterPro" id="IPR013559">
    <property type="entry name" value="YheO"/>
</dbReference>
<gene>
    <name evidence="3" type="ORF">GCM10010961_30070</name>
</gene>